<dbReference type="InterPro" id="IPR000719">
    <property type="entry name" value="Prot_kinase_dom"/>
</dbReference>
<keyword evidence="10 15" id="KW-1133">Transmembrane helix</keyword>
<keyword evidence="6 15" id="KW-0812">Transmembrane</keyword>
<dbReference type="Gene3D" id="1.10.510.10">
    <property type="entry name" value="Transferase(Phosphotransferase) domain 1"/>
    <property type="match status" value="1"/>
</dbReference>
<feature type="domain" description="Protein kinase" evidence="16">
    <location>
        <begin position="12"/>
        <end position="276"/>
    </location>
</feature>
<dbReference type="RefSeq" id="WP_133412686.1">
    <property type="nucleotide sequence ID" value="NZ_SDLP01000001.1"/>
</dbReference>
<accession>A0A4R5XB06</accession>
<feature type="transmembrane region" description="Helical" evidence="15">
    <location>
        <begin position="317"/>
        <end position="338"/>
    </location>
</feature>
<evidence type="ECO:0000256" key="8">
    <source>
        <dbReference type="ARBA" id="ARBA00022777"/>
    </source>
</evidence>
<evidence type="ECO:0000256" key="1">
    <source>
        <dbReference type="ARBA" id="ARBA00004162"/>
    </source>
</evidence>
<dbReference type="GO" id="GO:0005524">
    <property type="term" value="F:ATP binding"/>
    <property type="evidence" value="ECO:0007669"/>
    <property type="project" value="UniProtKB-KW"/>
</dbReference>
<evidence type="ECO:0000256" key="2">
    <source>
        <dbReference type="ARBA" id="ARBA00012513"/>
    </source>
</evidence>
<dbReference type="InterPro" id="IPR008271">
    <property type="entry name" value="Ser/Thr_kinase_AS"/>
</dbReference>
<reference evidence="17 18" key="1">
    <citation type="submission" date="2019-01" db="EMBL/GenBank/DDBJ databases">
        <title>High-quality-draft genome sequences of five non-tuberculosis mycobacteriaceae isolated from a nosocomial environment.</title>
        <authorList>
            <person name="Tiago I."/>
            <person name="Alarico S."/>
            <person name="Pereira S.G."/>
            <person name="Coelho C."/>
            <person name="Maranha A."/>
            <person name="Empadinhas N."/>
        </authorList>
    </citation>
    <scope>NUCLEOTIDE SEQUENCE [LARGE SCALE GENOMIC DNA]</scope>
    <source>
        <strain evidence="17 18">22DIII</strain>
    </source>
</reference>
<keyword evidence="11 15" id="KW-0472">Membrane</keyword>
<dbReference type="FunFam" id="3.30.200.20:FF:000035">
    <property type="entry name" value="Serine/threonine protein kinase Stk1"/>
    <property type="match status" value="1"/>
</dbReference>
<sequence length="606" mass="63906">MALSEGQHFAGYTILHQLGSGGMGEVYLAQHPRLPRRDAIKLLPPEWSADEEYRARFTREADLASTLWHPNIVGVHDRGEADGQLWISMDFVDGLDAAKLAAKRYPAGMPVDEVARIVTAIASALDAAHKRGLLHRDVKPANIMLTHVDDDEEQRVLLTDFGIARNANDISGLTATNMTVGTVAYCAPEQLLGEDVDGRTDQYALAATAYHLLTGAPLFANSNPAVVISRHLNNSPPALADTRPELKKLDAVLAAALAKQPDDRYQRSSDFARAFAEQSGAARVLAAATTTPAPIHTPKHDAGEPDRRPTVANRQRWIMLASAIVAAVVIVGGVLLAWRPWHSESSASPDRSQAQSPSVSAPAQSSLVRPAPQLPPAPPPTLSPNEIDGVLLSDSELSRILEVQVTDDPSGGGGGGLALDSALYGTSDHSDQVTPSACVGVVFTGEHAVYDPAGATAMKTRTFGSLYGGSAGEPHLLQQTAAAFPSAADAQRFLDASQTRWEACARAEVDAILGYENGAGYVLGPVQRNANVIAISMAKNDGLNGPGACQQALGAQLDVVVEVRTCGVPQGATAYGPTAGFPKDPDWAPPDAERVAEEMLRAVSAS</sequence>
<dbReference type="InterPro" id="IPR026954">
    <property type="entry name" value="PknH-like_Extracell"/>
</dbReference>
<dbReference type="Gene3D" id="3.40.1000.70">
    <property type="entry name" value="PknH-like extracellular domain"/>
    <property type="match status" value="1"/>
</dbReference>
<proteinExistence type="predicted"/>
<dbReference type="CDD" id="cd14014">
    <property type="entry name" value="STKc_PknB_like"/>
    <property type="match status" value="1"/>
</dbReference>
<keyword evidence="7" id="KW-0547">Nucleotide-binding</keyword>
<keyword evidence="8 17" id="KW-0418">Kinase</keyword>
<dbReference type="EC" id="2.7.11.1" evidence="2"/>
<organism evidence="17 18">
    <name type="scientific">Mycolicibacterium obuense</name>
    <dbReference type="NCBI Taxonomy" id="1807"/>
    <lineage>
        <taxon>Bacteria</taxon>
        <taxon>Bacillati</taxon>
        <taxon>Actinomycetota</taxon>
        <taxon>Actinomycetes</taxon>
        <taxon>Mycobacteriales</taxon>
        <taxon>Mycobacteriaceae</taxon>
        <taxon>Mycolicibacterium</taxon>
    </lineage>
</organism>
<dbReference type="Proteomes" id="UP000294952">
    <property type="component" value="Unassembled WGS sequence"/>
</dbReference>
<dbReference type="PROSITE" id="PS00108">
    <property type="entry name" value="PROTEIN_KINASE_ST"/>
    <property type="match status" value="1"/>
</dbReference>
<dbReference type="SUPFAM" id="SSF56112">
    <property type="entry name" value="Protein kinase-like (PK-like)"/>
    <property type="match status" value="1"/>
</dbReference>
<feature type="compositionally biased region" description="Pro residues" evidence="14">
    <location>
        <begin position="372"/>
        <end position="382"/>
    </location>
</feature>
<feature type="compositionally biased region" description="Low complexity" evidence="14">
    <location>
        <begin position="352"/>
        <end position="366"/>
    </location>
</feature>
<gene>
    <name evidence="17" type="ORF">EUA04_02000</name>
</gene>
<keyword evidence="4 17" id="KW-0723">Serine/threonine-protein kinase</keyword>
<evidence type="ECO:0000256" key="13">
    <source>
        <dbReference type="ARBA" id="ARBA00048679"/>
    </source>
</evidence>
<comment type="caution">
    <text evidence="17">The sequence shown here is derived from an EMBL/GenBank/DDBJ whole genome shotgun (WGS) entry which is preliminary data.</text>
</comment>
<keyword evidence="5" id="KW-0808">Transferase</keyword>
<dbReference type="SMART" id="SM00220">
    <property type="entry name" value="S_TKc"/>
    <property type="match status" value="1"/>
</dbReference>
<keyword evidence="9" id="KW-0067">ATP-binding</keyword>
<evidence type="ECO:0000256" key="10">
    <source>
        <dbReference type="ARBA" id="ARBA00022989"/>
    </source>
</evidence>
<evidence type="ECO:0000256" key="5">
    <source>
        <dbReference type="ARBA" id="ARBA00022679"/>
    </source>
</evidence>
<feature type="region of interest" description="Disordered" evidence="14">
    <location>
        <begin position="344"/>
        <end position="388"/>
    </location>
</feature>
<comment type="catalytic activity">
    <reaction evidence="12">
        <text>L-threonyl-[protein] + ATP = O-phospho-L-threonyl-[protein] + ADP + H(+)</text>
        <dbReference type="Rhea" id="RHEA:46608"/>
        <dbReference type="Rhea" id="RHEA-COMP:11060"/>
        <dbReference type="Rhea" id="RHEA-COMP:11605"/>
        <dbReference type="ChEBI" id="CHEBI:15378"/>
        <dbReference type="ChEBI" id="CHEBI:30013"/>
        <dbReference type="ChEBI" id="CHEBI:30616"/>
        <dbReference type="ChEBI" id="CHEBI:61977"/>
        <dbReference type="ChEBI" id="CHEBI:456216"/>
        <dbReference type="EC" id="2.7.11.1"/>
    </reaction>
</comment>
<feature type="region of interest" description="Disordered" evidence="14">
    <location>
        <begin position="289"/>
        <end position="309"/>
    </location>
</feature>
<dbReference type="InterPro" id="IPR011009">
    <property type="entry name" value="Kinase-like_dom_sf"/>
</dbReference>
<evidence type="ECO:0000259" key="16">
    <source>
        <dbReference type="PROSITE" id="PS50011"/>
    </source>
</evidence>
<evidence type="ECO:0000256" key="14">
    <source>
        <dbReference type="SAM" id="MobiDB-lite"/>
    </source>
</evidence>
<dbReference type="PANTHER" id="PTHR43289">
    <property type="entry name" value="MITOGEN-ACTIVATED PROTEIN KINASE KINASE KINASE 20-RELATED"/>
    <property type="match status" value="1"/>
</dbReference>
<keyword evidence="3" id="KW-1003">Cell membrane</keyword>
<dbReference type="Pfam" id="PF14032">
    <property type="entry name" value="PknH_C"/>
    <property type="match status" value="1"/>
</dbReference>
<dbReference type="EMBL" id="SDLP01000001">
    <property type="protein sequence ID" value="TDL11787.1"/>
    <property type="molecule type" value="Genomic_DNA"/>
</dbReference>
<evidence type="ECO:0000256" key="7">
    <source>
        <dbReference type="ARBA" id="ARBA00022741"/>
    </source>
</evidence>
<evidence type="ECO:0000313" key="17">
    <source>
        <dbReference type="EMBL" id="TDL11787.1"/>
    </source>
</evidence>
<evidence type="ECO:0000256" key="15">
    <source>
        <dbReference type="SAM" id="Phobius"/>
    </source>
</evidence>
<feature type="compositionally biased region" description="Basic and acidic residues" evidence="14">
    <location>
        <begin position="298"/>
        <end position="309"/>
    </location>
</feature>
<evidence type="ECO:0000313" key="18">
    <source>
        <dbReference type="Proteomes" id="UP000294952"/>
    </source>
</evidence>
<name>A0A4R5XB06_9MYCO</name>
<evidence type="ECO:0000256" key="6">
    <source>
        <dbReference type="ARBA" id="ARBA00022692"/>
    </source>
</evidence>
<dbReference type="InterPro" id="IPR038232">
    <property type="entry name" value="PknH-like_Extracell_sf"/>
</dbReference>
<dbReference type="PANTHER" id="PTHR43289:SF6">
    <property type="entry name" value="SERINE_THREONINE-PROTEIN KINASE NEKL-3"/>
    <property type="match status" value="1"/>
</dbReference>
<dbReference type="GO" id="GO:0005886">
    <property type="term" value="C:plasma membrane"/>
    <property type="evidence" value="ECO:0007669"/>
    <property type="project" value="UniProtKB-SubCell"/>
</dbReference>
<dbReference type="Gene3D" id="3.30.200.20">
    <property type="entry name" value="Phosphorylase Kinase, domain 1"/>
    <property type="match status" value="1"/>
</dbReference>
<comment type="subcellular location">
    <subcellularLocation>
        <location evidence="1">Cell membrane</location>
        <topology evidence="1">Single-pass membrane protein</topology>
    </subcellularLocation>
</comment>
<evidence type="ECO:0000256" key="12">
    <source>
        <dbReference type="ARBA" id="ARBA00047899"/>
    </source>
</evidence>
<dbReference type="GO" id="GO:0004674">
    <property type="term" value="F:protein serine/threonine kinase activity"/>
    <property type="evidence" value="ECO:0007669"/>
    <property type="project" value="UniProtKB-KW"/>
</dbReference>
<evidence type="ECO:0000256" key="9">
    <source>
        <dbReference type="ARBA" id="ARBA00022840"/>
    </source>
</evidence>
<evidence type="ECO:0000256" key="11">
    <source>
        <dbReference type="ARBA" id="ARBA00023136"/>
    </source>
</evidence>
<dbReference type="PROSITE" id="PS50011">
    <property type="entry name" value="PROTEIN_KINASE_DOM"/>
    <property type="match status" value="1"/>
</dbReference>
<dbReference type="Pfam" id="PF00069">
    <property type="entry name" value="Pkinase"/>
    <property type="match status" value="1"/>
</dbReference>
<dbReference type="AlphaFoldDB" id="A0A4R5XB06"/>
<comment type="catalytic activity">
    <reaction evidence="13">
        <text>L-seryl-[protein] + ATP = O-phospho-L-seryl-[protein] + ADP + H(+)</text>
        <dbReference type="Rhea" id="RHEA:17989"/>
        <dbReference type="Rhea" id="RHEA-COMP:9863"/>
        <dbReference type="Rhea" id="RHEA-COMP:11604"/>
        <dbReference type="ChEBI" id="CHEBI:15378"/>
        <dbReference type="ChEBI" id="CHEBI:29999"/>
        <dbReference type="ChEBI" id="CHEBI:30616"/>
        <dbReference type="ChEBI" id="CHEBI:83421"/>
        <dbReference type="ChEBI" id="CHEBI:456216"/>
        <dbReference type="EC" id="2.7.11.1"/>
    </reaction>
</comment>
<evidence type="ECO:0000256" key="4">
    <source>
        <dbReference type="ARBA" id="ARBA00022527"/>
    </source>
</evidence>
<dbReference type="GO" id="GO:0080090">
    <property type="term" value="P:regulation of primary metabolic process"/>
    <property type="evidence" value="ECO:0007669"/>
    <property type="project" value="UniProtKB-ARBA"/>
</dbReference>
<evidence type="ECO:0000256" key="3">
    <source>
        <dbReference type="ARBA" id="ARBA00022475"/>
    </source>
</evidence>
<protein>
    <recommendedName>
        <fullName evidence="2">non-specific serine/threonine protein kinase</fullName>
        <ecNumber evidence="2">2.7.11.1</ecNumber>
    </recommendedName>
</protein>